<evidence type="ECO:0000256" key="1">
    <source>
        <dbReference type="ARBA" id="ARBA00007504"/>
    </source>
</evidence>
<dbReference type="InterPro" id="IPR033454">
    <property type="entry name" value="RecG_wedge"/>
</dbReference>
<dbReference type="NCBIfam" id="NF008165">
    <property type="entry name" value="PRK10917.1-3"/>
    <property type="match status" value="1"/>
</dbReference>
<keyword evidence="3" id="KW-0547">Nucleotide-binding</keyword>
<dbReference type="SMART" id="SM00490">
    <property type="entry name" value="HELICc"/>
    <property type="match status" value="1"/>
</dbReference>
<dbReference type="Pfam" id="PF00271">
    <property type="entry name" value="Helicase_C"/>
    <property type="match status" value="1"/>
</dbReference>
<evidence type="ECO:0000256" key="6">
    <source>
        <dbReference type="ARBA" id="ARBA00022806"/>
    </source>
</evidence>
<feature type="domain" description="Helicase C-terminal" evidence="18">
    <location>
        <begin position="481"/>
        <end position="639"/>
    </location>
</feature>
<dbReference type="PROSITE" id="PS51192">
    <property type="entry name" value="HELICASE_ATP_BIND_1"/>
    <property type="match status" value="1"/>
</dbReference>
<dbReference type="GO" id="GO:0006310">
    <property type="term" value="P:DNA recombination"/>
    <property type="evidence" value="ECO:0007669"/>
    <property type="project" value="UniProtKB-KW"/>
</dbReference>
<dbReference type="InterPro" id="IPR027417">
    <property type="entry name" value="P-loop_NTPase"/>
</dbReference>
<dbReference type="InterPro" id="IPR047112">
    <property type="entry name" value="RecG/Mfd"/>
</dbReference>
<evidence type="ECO:0000256" key="15">
    <source>
        <dbReference type="ARBA" id="ARBA00049803"/>
    </source>
</evidence>
<dbReference type="GO" id="GO:0005524">
    <property type="term" value="F:ATP binding"/>
    <property type="evidence" value="ECO:0007669"/>
    <property type="project" value="UniProtKB-KW"/>
</dbReference>
<comment type="similarity">
    <text evidence="1">Belongs to the helicase family. RecG subfamily.</text>
</comment>
<keyword evidence="9" id="KW-0233">DNA recombination</keyword>
<evidence type="ECO:0000256" key="8">
    <source>
        <dbReference type="ARBA" id="ARBA00023125"/>
    </source>
</evidence>
<evidence type="ECO:0000256" key="7">
    <source>
        <dbReference type="ARBA" id="ARBA00022840"/>
    </source>
</evidence>
<accession>A0A6J6AH76</accession>
<dbReference type="SUPFAM" id="SSF52540">
    <property type="entry name" value="P-loop containing nucleoside triphosphate hydrolases"/>
    <property type="match status" value="2"/>
</dbReference>
<evidence type="ECO:0000256" key="9">
    <source>
        <dbReference type="ARBA" id="ARBA00023172"/>
    </source>
</evidence>
<organism evidence="19">
    <name type="scientific">freshwater metagenome</name>
    <dbReference type="NCBI Taxonomy" id="449393"/>
    <lineage>
        <taxon>unclassified sequences</taxon>
        <taxon>metagenomes</taxon>
        <taxon>ecological metagenomes</taxon>
    </lineage>
</organism>
<dbReference type="CDD" id="cd04488">
    <property type="entry name" value="RecG_wedge_OBF"/>
    <property type="match status" value="1"/>
</dbReference>
<dbReference type="PANTHER" id="PTHR47964:SF1">
    <property type="entry name" value="ATP-DEPENDENT DNA HELICASE HOMOLOG RECG, CHLOROPLASTIC"/>
    <property type="match status" value="1"/>
</dbReference>
<dbReference type="Gene3D" id="3.40.50.300">
    <property type="entry name" value="P-loop containing nucleotide triphosphate hydrolases"/>
    <property type="match status" value="2"/>
</dbReference>
<dbReference type="CDD" id="cd17992">
    <property type="entry name" value="DEXHc_RecG"/>
    <property type="match status" value="1"/>
</dbReference>
<dbReference type="InterPro" id="IPR012340">
    <property type="entry name" value="NA-bd_OB-fold"/>
</dbReference>
<keyword evidence="6" id="KW-0347">Helicase</keyword>
<dbReference type="AlphaFoldDB" id="A0A6J6AH76"/>
<dbReference type="InterPro" id="IPR001650">
    <property type="entry name" value="Helicase_C-like"/>
</dbReference>
<dbReference type="GO" id="GO:0016787">
    <property type="term" value="F:hydrolase activity"/>
    <property type="evidence" value="ECO:0007669"/>
    <property type="project" value="UniProtKB-KW"/>
</dbReference>
<evidence type="ECO:0000259" key="17">
    <source>
        <dbReference type="PROSITE" id="PS51192"/>
    </source>
</evidence>
<keyword evidence="8" id="KW-0238">DNA-binding</keyword>
<dbReference type="InterPro" id="IPR045562">
    <property type="entry name" value="RecG_dom3_C"/>
</dbReference>
<keyword evidence="5" id="KW-0378">Hydrolase</keyword>
<evidence type="ECO:0000256" key="2">
    <source>
        <dbReference type="ARBA" id="ARBA00017846"/>
    </source>
</evidence>
<evidence type="ECO:0000256" key="16">
    <source>
        <dbReference type="ARBA" id="ARBA00049819"/>
    </source>
</evidence>
<evidence type="ECO:0000256" key="5">
    <source>
        <dbReference type="ARBA" id="ARBA00022801"/>
    </source>
</evidence>
<keyword evidence="11" id="KW-0413">Isomerase</keyword>
<keyword evidence="4" id="KW-0227">DNA damage</keyword>
<dbReference type="GO" id="GO:0043138">
    <property type="term" value="F:3'-5' DNA helicase activity"/>
    <property type="evidence" value="ECO:0007669"/>
    <property type="project" value="UniProtKB-EC"/>
</dbReference>
<dbReference type="InterPro" id="IPR014001">
    <property type="entry name" value="Helicase_ATP-bd"/>
</dbReference>
<dbReference type="GO" id="GO:0006281">
    <property type="term" value="P:DNA repair"/>
    <property type="evidence" value="ECO:0007669"/>
    <property type="project" value="UniProtKB-KW"/>
</dbReference>
<name>A0A6J6AH76_9ZZZZ</name>
<dbReference type="EMBL" id="CAETWZ010000104">
    <property type="protein sequence ID" value="CAB4368215.1"/>
    <property type="molecule type" value="Genomic_DNA"/>
</dbReference>
<evidence type="ECO:0000313" key="19">
    <source>
        <dbReference type="EMBL" id="CAB4368215.1"/>
    </source>
</evidence>
<dbReference type="Pfam" id="PF00270">
    <property type="entry name" value="DEAD"/>
    <property type="match status" value="1"/>
</dbReference>
<dbReference type="InterPro" id="IPR004609">
    <property type="entry name" value="ATP-dep_DNA_helicase_RecG"/>
</dbReference>
<comment type="catalytic activity">
    <reaction evidence="12">
        <text>Couples ATP hydrolysis with the unwinding of duplex DNA by translocating in the 3'-5' direction.</text>
        <dbReference type="EC" id="5.6.2.4"/>
    </reaction>
</comment>
<dbReference type="SUPFAM" id="SSF50249">
    <property type="entry name" value="Nucleic acid-binding proteins"/>
    <property type="match status" value="1"/>
</dbReference>
<evidence type="ECO:0000256" key="11">
    <source>
        <dbReference type="ARBA" id="ARBA00023235"/>
    </source>
</evidence>
<evidence type="ECO:0000256" key="3">
    <source>
        <dbReference type="ARBA" id="ARBA00022741"/>
    </source>
</evidence>
<evidence type="ECO:0000256" key="14">
    <source>
        <dbReference type="ARBA" id="ARBA00048988"/>
    </source>
</evidence>
<evidence type="ECO:0000256" key="12">
    <source>
        <dbReference type="ARBA" id="ARBA00034617"/>
    </source>
</evidence>
<dbReference type="GO" id="GO:0003677">
    <property type="term" value="F:DNA binding"/>
    <property type="evidence" value="ECO:0007669"/>
    <property type="project" value="UniProtKB-KW"/>
</dbReference>
<dbReference type="Pfam" id="PF17191">
    <property type="entry name" value="RecG_wedge"/>
    <property type="match status" value="1"/>
</dbReference>
<dbReference type="PANTHER" id="PTHR47964">
    <property type="entry name" value="ATP-DEPENDENT DNA HELICASE HOMOLOG RECG, CHLOROPLASTIC"/>
    <property type="match status" value="1"/>
</dbReference>
<sequence length="711" mass="77568">MSNPPLSLRDLDQLGLERIKGIGPKTLVALEAFEVRSVLDLLETYPRRYVDRTNMAMIADLVEGVPALVVVTVESTSAFTTRNNKKMVKVAVSDGTKRLNITFFNQGWREKQLYKGLEVAVFGKPELFNGALQMTNPLVDPVGNATGRIVPIYPQSEKSRISSSDLATWIEDALNKCAPRGFADTVPQELVDKHGFIGRGEAMRAIHLPDSIEAHQNARRRLAFDEVLRVQLMLVGKKAQWERESAGFSHETSGHLIDGFLKALPFPLTGAQTRTIAEIYKDLASGTPMHRLLQGDVGSGKTLVAVATMLAAVQGGHQAAIMAPTEVLADQHALGIRALLASLTVSDESNLFGDRTLRIELLTNKVTGEQRRNILAGIADGSVDIAIGTHALIQDSVNFKSLGAVVVDEQHRFGVEQRSRLRDKAQESEHGLVPDVLVMTATPIPRTAAMTVYGDLDVSVLDELPPGRTPISTSWVHAPIEIESMWADVRSRLDAGEQAYVVCPLIEESEKLEVASAQETFDQLSAQDLAGYTIGLLHGRMASADKESVMNSFRSGTTQVLVATTVIEVGVDVPNATCMVVLDANRFGIAQLHQLRGRVGRGKLLSQCYLMTQNGEPSPRIEALVASTDGFVLAEEDLKLRGEGTIMSVNQKGQSDLTLASLQRDLELIQWAREAAVDIIQTDPLLSASPLLRDELDLLFSDSDEEFLFKS</sequence>
<keyword evidence="10" id="KW-0234">DNA repair</keyword>
<evidence type="ECO:0000256" key="13">
    <source>
        <dbReference type="ARBA" id="ARBA00034808"/>
    </source>
</evidence>
<dbReference type="PROSITE" id="PS51194">
    <property type="entry name" value="HELICASE_CTER"/>
    <property type="match status" value="1"/>
</dbReference>
<evidence type="ECO:0000256" key="4">
    <source>
        <dbReference type="ARBA" id="ARBA00022763"/>
    </source>
</evidence>
<protein>
    <recommendedName>
        <fullName evidence="2">ATP-dependent DNA helicase RecG</fullName>
        <ecNumber evidence="13">5.6.2.4</ecNumber>
    </recommendedName>
    <alternativeName>
        <fullName evidence="15">DNA branch migration protein RecG</fullName>
    </alternativeName>
    <alternativeName>
        <fullName evidence="16">Probable DNA 3'-5' helicase RecG</fullName>
    </alternativeName>
</protein>
<evidence type="ECO:0000256" key="10">
    <source>
        <dbReference type="ARBA" id="ARBA00023204"/>
    </source>
</evidence>
<keyword evidence="7" id="KW-0067">ATP-binding</keyword>
<dbReference type="Pfam" id="PF19833">
    <property type="entry name" value="RecG_dom3_C"/>
    <property type="match status" value="1"/>
</dbReference>
<proteinExistence type="inferred from homology"/>
<feature type="domain" description="Helicase ATP-binding" evidence="17">
    <location>
        <begin position="282"/>
        <end position="461"/>
    </location>
</feature>
<reference evidence="19" key="1">
    <citation type="submission" date="2020-05" db="EMBL/GenBank/DDBJ databases">
        <authorList>
            <person name="Chiriac C."/>
            <person name="Salcher M."/>
            <person name="Ghai R."/>
            <person name="Kavagutti S V."/>
        </authorList>
    </citation>
    <scope>NUCLEOTIDE SEQUENCE</scope>
</reference>
<dbReference type="NCBIfam" id="NF008168">
    <property type="entry name" value="PRK10917.2-2"/>
    <property type="match status" value="1"/>
</dbReference>
<gene>
    <name evidence="19" type="ORF">UFOPK4179_01012</name>
</gene>
<dbReference type="NCBIfam" id="TIGR00643">
    <property type="entry name" value="recG"/>
    <property type="match status" value="1"/>
</dbReference>
<comment type="catalytic activity">
    <reaction evidence="14">
        <text>ATP + H2O = ADP + phosphate + H(+)</text>
        <dbReference type="Rhea" id="RHEA:13065"/>
        <dbReference type="ChEBI" id="CHEBI:15377"/>
        <dbReference type="ChEBI" id="CHEBI:15378"/>
        <dbReference type="ChEBI" id="CHEBI:30616"/>
        <dbReference type="ChEBI" id="CHEBI:43474"/>
        <dbReference type="ChEBI" id="CHEBI:456216"/>
        <dbReference type="EC" id="5.6.2.4"/>
    </reaction>
</comment>
<dbReference type="InterPro" id="IPR011545">
    <property type="entry name" value="DEAD/DEAH_box_helicase_dom"/>
</dbReference>
<evidence type="ECO:0000259" key="18">
    <source>
        <dbReference type="PROSITE" id="PS51194"/>
    </source>
</evidence>
<dbReference type="EC" id="5.6.2.4" evidence="13"/>
<dbReference type="SMART" id="SM00487">
    <property type="entry name" value="DEXDc"/>
    <property type="match status" value="1"/>
</dbReference>
<dbReference type="Gene3D" id="2.40.50.140">
    <property type="entry name" value="Nucleic acid-binding proteins"/>
    <property type="match status" value="1"/>
</dbReference>